<dbReference type="Proteomes" id="UP000800082">
    <property type="component" value="Unassembled WGS sequence"/>
</dbReference>
<evidence type="ECO:0000313" key="2">
    <source>
        <dbReference type="Proteomes" id="UP000800082"/>
    </source>
</evidence>
<reference evidence="1" key="1">
    <citation type="journal article" date="2020" name="Stud. Mycol.">
        <title>101 Dothideomycetes genomes: a test case for predicting lifestyles and emergence of pathogens.</title>
        <authorList>
            <person name="Haridas S."/>
            <person name="Albert R."/>
            <person name="Binder M."/>
            <person name="Bloem J."/>
            <person name="Labutti K."/>
            <person name="Salamov A."/>
            <person name="Andreopoulos B."/>
            <person name="Baker S."/>
            <person name="Barry K."/>
            <person name="Bills G."/>
            <person name="Bluhm B."/>
            <person name="Cannon C."/>
            <person name="Castanera R."/>
            <person name="Culley D."/>
            <person name="Daum C."/>
            <person name="Ezra D."/>
            <person name="Gonzalez J."/>
            <person name="Henrissat B."/>
            <person name="Kuo A."/>
            <person name="Liang C."/>
            <person name="Lipzen A."/>
            <person name="Lutzoni F."/>
            <person name="Magnuson J."/>
            <person name="Mondo S."/>
            <person name="Nolan M."/>
            <person name="Ohm R."/>
            <person name="Pangilinan J."/>
            <person name="Park H.-J."/>
            <person name="Ramirez L."/>
            <person name="Alfaro M."/>
            <person name="Sun H."/>
            <person name="Tritt A."/>
            <person name="Yoshinaga Y."/>
            <person name="Zwiers L.-H."/>
            <person name="Turgeon B."/>
            <person name="Goodwin S."/>
            <person name="Spatafora J."/>
            <person name="Crous P."/>
            <person name="Grigoriev I."/>
        </authorList>
    </citation>
    <scope>NUCLEOTIDE SEQUENCE</scope>
    <source>
        <strain evidence="1">CBS 183.55</strain>
    </source>
</reference>
<proteinExistence type="predicted"/>
<dbReference type="AlphaFoldDB" id="A0A6A5R6S4"/>
<accession>A0A6A5R6S4</accession>
<gene>
    <name evidence="1" type="ORF">M421DRAFT_9803</name>
</gene>
<dbReference type="EMBL" id="ML979007">
    <property type="protein sequence ID" value="KAF1923293.1"/>
    <property type="molecule type" value="Genomic_DNA"/>
</dbReference>
<dbReference type="GeneID" id="54356239"/>
<dbReference type="RefSeq" id="XP_033443546.1">
    <property type="nucleotide sequence ID" value="XM_033598572.1"/>
</dbReference>
<organism evidence="1 2">
    <name type="scientific">Didymella exigua CBS 183.55</name>
    <dbReference type="NCBI Taxonomy" id="1150837"/>
    <lineage>
        <taxon>Eukaryota</taxon>
        <taxon>Fungi</taxon>
        <taxon>Dikarya</taxon>
        <taxon>Ascomycota</taxon>
        <taxon>Pezizomycotina</taxon>
        <taxon>Dothideomycetes</taxon>
        <taxon>Pleosporomycetidae</taxon>
        <taxon>Pleosporales</taxon>
        <taxon>Pleosporineae</taxon>
        <taxon>Didymellaceae</taxon>
        <taxon>Didymella</taxon>
    </lineage>
</organism>
<name>A0A6A5R6S4_9PLEO</name>
<protein>
    <submittedName>
        <fullName evidence="1">Uncharacterized protein</fullName>
    </submittedName>
</protein>
<dbReference type="OrthoDB" id="40579at2759"/>
<sequence>MRAPSHIDFRTAVKMSQQTAIISGVPKLMPLPSYQSQIIDECYSYIPSPEPELRYTPDIEQDGFPCSRGGTPQTPIDTFGFNDPFPFIENLEYLDGQPWSGDGLVPVGLGFEDMQMLMPDDSWTTPEPGQVAQANMFAQNPEMQDSFDTSLDTLSADWSVFRMPTQDDSVPPSKDVNTGLDSGIVMQGEWTQPPPPRQDTFVDMGNLITSAPYVPKMQVIPGHAPVWEDVFMPSSTSYGYGASEHYPRL</sequence>
<evidence type="ECO:0000313" key="1">
    <source>
        <dbReference type="EMBL" id="KAF1923293.1"/>
    </source>
</evidence>
<keyword evidence="2" id="KW-1185">Reference proteome</keyword>